<keyword evidence="4 10" id="KW-0732">Signal</keyword>
<feature type="compositionally biased region" description="Basic and acidic residues" evidence="9">
    <location>
        <begin position="270"/>
        <end position="290"/>
    </location>
</feature>
<comment type="subcellular location">
    <subcellularLocation>
        <location evidence="7">Endomembrane system</location>
        <topology evidence="7">Single-pass membrane protein</topology>
    </subcellularLocation>
    <subcellularLocation>
        <location evidence="1 8">Membrane</location>
        <topology evidence="1 8">Single-pass type I membrane protein</topology>
    </subcellularLocation>
</comment>
<evidence type="ECO:0000259" key="11">
    <source>
        <dbReference type="PROSITE" id="PS50866"/>
    </source>
</evidence>
<evidence type="ECO:0000313" key="12">
    <source>
        <dbReference type="EMBL" id="CAC5400577.1"/>
    </source>
</evidence>
<dbReference type="PANTHER" id="PTHR22811">
    <property type="entry name" value="TRANSMEMBRANE EMP24 DOMAIN-CONTAINING PROTEIN"/>
    <property type="match status" value="1"/>
</dbReference>
<evidence type="ECO:0000313" key="13">
    <source>
        <dbReference type="Proteomes" id="UP000507470"/>
    </source>
</evidence>
<accession>A0A6J8CYX0</accession>
<keyword evidence="6" id="KW-0472">Membrane</keyword>
<evidence type="ECO:0000256" key="3">
    <source>
        <dbReference type="ARBA" id="ARBA00022692"/>
    </source>
</evidence>
<evidence type="ECO:0000256" key="4">
    <source>
        <dbReference type="ARBA" id="ARBA00022729"/>
    </source>
</evidence>
<evidence type="ECO:0000256" key="2">
    <source>
        <dbReference type="ARBA" id="ARBA00007104"/>
    </source>
</evidence>
<dbReference type="AlphaFoldDB" id="A0A6J8CYX0"/>
<dbReference type="SMART" id="SM01190">
    <property type="entry name" value="EMP24_GP25L"/>
    <property type="match status" value="1"/>
</dbReference>
<organism evidence="12 13">
    <name type="scientific">Mytilus coruscus</name>
    <name type="common">Sea mussel</name>
    <dbReference type="NCBI Taxonomy" id="42192"/>
    <lineage>
        <taxon>Eukaryota</taxon>
        <taxon>Metazoa</taxon>
        <taxon>Spiralia</taxon>
        <taxon>Lophotrochozoa</taxon>
        <taxon>Mollusca</taxon>
        <taxon>Bivalvia</taxon>
        <taxon>Autobranchia</taxon>
        <taxon>Pteriomorphia</taxon>
        <taxon>Mytilida</taxon>
        <taxon>Mytiloidea</taxon>
        <taxon>Mytilidae</taxon>
        <taxon>Mytilinae</taxon>
        <taxon>Mytilus</taxon>
    </lineage>
</organism>
<protein>
    <submittedName>
        <fullName evidence="12">TMED6</fullName>
    </submittedName>
</protein>
<feature type="chain" id="PRO_5026804133" evidence="10">
    <location>
        <begin position="23"/>
        <end position="290"/>
    </location>
</feature>
<evidence type="ECO:0000256" key="10">
    <source>
        <dbReference type="SAM" id="SignalP"/>
    </source>
</evidence>
<dbReference type="PROSITE" id="PS50866">
    <property type="entry name" value="GOLD"/>
    <property type="match status" value="1"/>
</dbReference>
<name>A0A6J8CYX0_MYTCO</name>
<dbReference type="OrthoDB" id="10037706at2759"/>
<dbReference type="InterPro" id="IPR009038">
    <property type="entry name" value="GOLD_dom"/>
</dbReference>
<dbReference type="InterPro" id="IPR036598">
    <property type="entry name" value="GOLD_dom_sf"/>
</dbReference>
<keyword evidence="13" id="KW-1185">Reference proteome</keyword>
<dbReference type="InterPro" id="IPR015720">
    <property type="entry name" value="Emp24-like"/>
</dbReference>
<reference evidence="12 13" key="1">
    <citation type="submission" date="2020-06" db="EMBL/GenBank/DDBJ databases">
        <authorList>
            <person name="Li R."/>
            <person name="Bekaert M."/>
        </authorList>
    </citation>
    <scope>NUCLEOTIDE SEQUENCE [LARGE SCALE GENOMIC DNA]</scope>
    <source>
        <strain evidence="13">wild</strain>
    </source>
</reference>
<dbReference type="Pfam" id="PF01105">
    <property type="entry name" value="EMP24_GP25L"/>
    <property type="match status" value="1"/>
</dbReference>
<evidence type="ECO:0000256" key="7">
    <source>
        <dbReference type="ARBA" id="ARBA00037847"/>
    </source>
</evidence>
<evidence type="ECO:0000256" key="1">
    <source>
        <dbReference type="ARBA" id="ARBA00004479"/>
    </source>
</evidence>
<dbReference type="Proteomes" id="UP000507470">
    <property type="component" value="Unassembled WGS sequence"/>
</dbReference>
<proteinExistence type="inferred from homology"/>
<evidence type="ECO:0000256" key="8">
    <source>
        <dbReference type="RuleBase" id="RU003827"/>
    </source>
</evidence>
<comment type="similarity">
    <text evidence="2 8">Belongs to the EMP24/GP25L family.</text>
</comment>
<keyword evidence="5" id="KW-1133">Transmembrane helix</keyword>
<evidence type="ECO:0000256" key="9">
    <source>
        <dbReference type="SAM" id="MobiDB-lite"/>
    </source>
</evidence>
<evidence type="ECO:0000256" key="5">
    <source>
        <dbReference type="ARBA" id="ARBA00022989"/>
    </source>
</evidence>
<feature type="region of interest" description="Disordered" evidence="9">
    <location>
        <begin position="267"/>
        <end position="290"/>
    </location>
</feature>
<dbReference type="SUPFAM" id="SSF101576">
    <property type="entry name" value="Supernatant protein factor (SPF), C-terminal domain"/>
    <property type="match status" value="1"/>
</dbReference>
<dbReference type="GO" id="GO:0016020">
    <property type="term" value="C:membrane"/>
    <property type="evidence" value="ECO:0007669"/>
    <property type="project" value="UniProtKB-SubCell"/>
</dbReference>
<feature type="domain" description="GOLD" evidence="11">
    <location>
        <begin position="54"/>
        <end position="138"/>
    </location>
</feature>
<keyword evidence="3 8" id="KW-0812">Transmembrane</keyword>
<gene>
    <name evidence="12" type="ORF">MCOR_34747</name>
</gene>
<feature type="signal peptide" evidence="10">
    <location>
        <begin position="1"/>
        <end position="22"/>
    </location>
</feature>
<dbReference type="EMBL" id="CACVKT020006234">
    <property type="protein sequence ID" value="CAC5400577.1"/>
    <property type="molecule type" value="Genomic_DNA"/>
</dbReference>
<sequence>MASLSSIISKQLILMIFNCLNAEQILDKQNEDFDFDGLPGVTYEFKIEVYSGREQCFYQKIANGATLHLSFEVLRGSDKLVDVVIWDPNNNQVDAKHSVTSGYFENKITFEGIYTICIDNFVSRNMYGSKLIYFYMMTYIMSDWYQYQKEINSVSSTVTNFTRTVASVQNSIEAVKQHQTHIRMNVIKDNYFIRGNNDYISWWNEVQLEFNSDINHEISKTKRAAESKDYHKTKDICFLEKIHKRNKSLAGWGSVKEYLLDDLASDTNDEERIRSAESRALKAKKNREQR</sequence>
<dbReference type="GO" id="GO:0012505">
    <property type="term" value="C:endomembrane system"/>
    <property type="evidence" value="ECO:0007669"/>
    <property type="project" value="UniProtKB-SubCell"/>
</dbReference>
<evidence type="ECO:0000256" key="6">
    <source>
        <dbReference type="ARBA" id="ARBA00023136"/>
    </source>
</evidence>